<evidence type="ECO:0000313" key="5">
    <source>
        <dbReference type="Proteomes" id="UP000310066"/>
    </source>
</evidence>
<dbReference type="STRING" id="329885.A0A4U0UHJ1"/>
<organism evidence="4 5">
    <name type="scientific">Friedmanniomyces endolithicus</name>
    <dbReference type="NCBI Taxonomy" id="329885"/>
    <lineage>
        <taxon>Eukaryota</taxon>
        <taxon>Fungi</taxon>
        <taxon>Dikarya</taxon>
        <taxon>Ascomycota</taxon>
        <taxon>Pezizomycotina</taxon>
        <taxon>Dothideomycetes</taxon>
        <taxon>Dothideomycetidae</taxon>
        <taxon>Mycosphaerellales</taxon>
        <taxon>Teratosphaeriaceae</taxon>
        <taxon>Friedmanniomyces</taxon>
    </lineage>
</organism>
<dbReference type="GO" id="GO:0042546">
    <property type="term" value="P:cell wall biogenesis"/>
    <property type="evidence" value="ECO:0007669"/>
    <property type="project" value="InterPro"/>
</dbReference>
<dbReference type="GO" id="GO:0031505">
    <property type="term" value="P:fungal-type cell wall organization"/>
    <property type="evidence" value="ECO:0007669"/>
    <property type="project" value="TreeGrafter"/>
</dbReference>
<evidence type="ECO:0000259" key="2">
    <source>
        <dbReference type="Pfam" id="PF05390"/>
    </source>
</evidence>
<gene>
    <name evidence="4" type="ORF">B0A54_14599</name>
</gene>
<dbReference type="EMBL" id="NAJP01000073">
    <property type="protein sequence ID" value="TKA35090.1"/>
    <property type="molecule type" value="Genomic_DNA"/>
</dbReference>
<evidence type="ECO:0000313" key="4">
    <source>
        <dbReference type="EMBL" id="TKA35090.1"/>
    </source>
</evidence>
<dbReference type="InterPro" id="IPR045328">
    <property type="entry name" value="Kre9/Knh1"/>
</dbReference>
<dbReference type="OrthoDB" id="2432613at2759"/>
<dbReference type="GO" id="GO:0005576">
    <property type="term" value="C:extracellular region"/>
    <property type="evidence" value="ECO:0007669"/>
    <property type="project" value="TreeGrafter"/>
</dbReference>
<accession>A0A4U0UHJ1</accession>
<feature type="domain" description="Yeast cell wall synthesis Kre9/Knh1 C-terminal" evidence="2">
    <location>
        <begin position="219"/>
        <end position="300"/>
    </location>
</feature>
<sequence length="308" mass="31431">MTNRASNSGFAIDLLIVSTSKDQVLDCHATRPTHQKPTHSPTMRFRLSAISLLAALTPYALADVLVTSPAAGAQLPFGNIQVTWKDSGVAPALSALTTYTLQLVVGGQEASSQTPLITCANNALFSAGNTATCVVGQGAAASTANGFFLQFTSVASEGGTVINYSSRFTVTGMNGRTGAAQIAGVTALNGATTGPTTVNSVNNGAAAGGGGAAAVGGSQFTVPYNLQTGLTKYAPMQPVPPTKITVNQYTPLNPTSAYTVATTWMPRPSIATTLTAAQTFSVSSMENTAAAASNPTGNMAKFLARWKD</sequence>
<dbReference type="GO" id="GO:0006078">
    <property type="term" value="P:(1-&gt;6)-beta-D-glucan biosynthetic process"/>
    <property type="evidence" value="ECO:0007669"/>
    <property type="project" value="InterPro"/>
</dbReference>
<proteinExistence type="predicted"/>
<keyword evidence="1" id="KW-0732">Signal</keyword>
<protein>
    <submittedName>
        <fullName evidence="4">Uncharacterized protein</fullName>
    </submittedName>
</protein>
<comment type="caution">
    <text evidence="4">The sequence shown here is derived from an EMBL/GenBank/DDBJ whole genome shotgun (WGS) entry which is preliminary data.</text>
</comment>
<reference evidence="4 5" key="1">
    <citation type="submission" date="2017-03" db="EMBL/GenBank/DDBJ databases">
        <title>Genomes of endolithic fungi from Antarctica.</title>
        <authorList>
            <person name="Coleine C."/>
            <person name="Masonjones S."/>
            <person name="Stajich J.E."/>
        </authorList>
    </citation>
    <scope>NUCLEOTIDE SEQUENCE [LARGE SCALE GENOMIC DNA]</scope>
    <source>
        <strain evidence="4 5">CCFEE 5311</strain>
    </source>
</reference>
<dbReference type="AlphaFoldDB" id="A0A4U0UHJ1"/>
<feature type="domain" description="Yeast cell wall synthesis Kre9/Knh1-like N-terminal" evidence="3">
    <location>
        <begin position="68"/>
        <end position="170"/>
    </location>
</feature>
<dbReference type="Pfam" id="PF10342">
    <property type="entry name" value="Kre9_KNH"/>
    <property type="match status" value="1"/>
</dbReference>
<name>A0A4U0UHJ1_9PEZI</name>
<evidence type="ECO:0000259" key="3">
    <source>
        <dbReference type="Pfam" id="PF10342"/>
    </source>
</evidence>
<dbReference type="Pfam" id="PF05390">
    <property type="entry name" value="Kre9_KNH1_C"/>
    <property type="match status" value="1"/>
</dbReference>
<evidence type="ECO:0000256" key="1">
    <source>
        <dbReference type="ARBA" id="ARBA00022729"/>
    </source>
</evidence>
<dbReference type="InterPro" id="IPR008659">
    <property type="entry name" value="Kre9/Knh1_C"/>
</dbReference>
<dbReference type="Proteomes" id="UP000310066">
    <property type="component" value="Unassembled WGS sequence"/>
</dbReference>
<dbReference type="InterPro" id="IPR018466">
    <property type="entry name" value="Kre9/Knh1-like_N"/>
</dbReference>
<dbReference type="PANTHER" id="PTHR28154:SF1">
    <property type="entry name" value="CELL WALL SYNTHESIS PROTEIN KNH1-RELATED"/>
    <property type="match status" value="1"/>
</dbReference>
<dbReference type="PANTHER" id="PTHR28154">
    <property type="entry name" value="CELL WALL SYNTHESIS PROTEIN KNH1-RELATED"/>
    <property type="match status" value="1"/>
</dbReference>